<dbReference type="InterPro" id="IPR002068">
    <property type="entry name" value="A-crystallin/Hsp20_dom"/>
</dbReference>
<evidence type="ECO:0000313" key="6">
    <source>
        <dbReference type="EMBL" id="MFC4351073.1"/>
    </source>
</evidence>
<evidence type="ECO:0000259" key="5">
    <source>
        <dbReference type="PROSITE" id="PS01031"/>
    </source>
</evidence>
<feature type="compositionally biased region" description="Basic and acidic residues" evidence="4">
    <location>
        <begin position="143"/>
        <end position="156"/>
    </location>
</feature>
<evidence type="ECO:0000256" key="1">
    <source>
        <dbReference type="ARBA" id="ARBA00023016"/>
    </source>
</evidence>
<dbReference type="PANTHER" id="PTHR47062:SF1">
    <property type="entry name" value="SMALL HEAT SHOCK PROTEIN IBPA"/>
    <property type="match status" value="1"/>
</dbReference>
<organism evidence="6 7">
    <name type="scientific">Fodinicurvata halophila</name>
    <dbReference type="NCBI Taxonomy" id="1419723"/>
    <lineage>
        <taxon>Bacteria</taxon>
        <taxon>Pseudomonadati</taxon>
        <taxon>Pseudomonadota</taxon>
        <taxon>Alphaproteobacteria</taxon>
        <taxon>Rhodospirillales</taxon>
        <taxon>Rhodovibrionaceae</taxon>
        <taxon>Fodinicurvata</taxon>
    </lineage>
</organism>
<dbReference type="InterPro" id="IPR008978">
    <property type="entry name" value="HSP20-like_chaperone"/>
</dbReference>
<evidence type="ECO:0000256" key="3">
    <source>
        <dbReference type="RuleBase" id="RU003616"/>
    </source>
</evidence>
<feature type="region of interest" description="Disordered" evidence="4">
    <location>
        <begin position="135"/>
        <end position="156"/>
    </location>
</feature>
<protein>
    <submittedName>
        <fullName evidence="6">Hsp20 family protein</fullName>
    </submittedName>
</protein>
<gene>
    <name evidence="6" type="ORF">ACFOW6_05900</name>
</gene>
<reference evidence="7" key="1">
    <citation type="journal article" date="2019" name="Int. J. Syst. Evol. Microbiol.">
        <title>The Global Catalogue of Microorganisms (GCM) 10K type strain sequencing project: providing services to taxonomists for standard genome sequencing and annotation.</title>
        <authorList>
            <consortium name="The Broad Institute Genomics Platform"/>
            <consortium name="The Broad Institute Genome Sequencing Center for Infectious Disease"/>
            <person name="Wu L."/>
            <person name="Ma J."/>
        </authorList>
    </citation>
    <scope>NUCLEOTIDE SEQUENCE [LARGE SCALE GENOMIC DNA]</scope>
    <source>
        <strain evidence="7">CECT 8472</strain>
    </source>
</reference>
<dbReference type="Proteomes" id="UP001595799">
    <property type="component" value="Unassembled WGS sequence"/>
</dbReference>
<name>A0ABV8UKS8_9PROT</name>
<dbReference type="PANTHER" id="PTHR47062">
    <property type="match status" value="1"/>
</dbReference>
<comment type="caution">
    <text evidence="6">The sequence shown here is derived from an EMBL/GenBank/DDBJ whole genome shotgun (WGS) entry which is preliminary data.</text>
</comment>
<evidence type="ECO:0000256" key="4">
    <source>
        <dbReference type="SAM" id="MobiDB-lite"/>
    </source>
</evidence>
<feature type="domain" description="SHSP" evidence="5">
    <location>
        <begin position="29"/>
        <end position="142"/>
    </location>
</feature>
<sequence>MRSLDFSPMLRATVGFDRMMDLMDNVARYEETPSYPPYNIEKRSEDDYRISMAVAGFSEEDLNITVQENSLVIEGKKEKDNDEQEGTYLYRGIAERAFQRSFRLADHIKVTGANLENGLLHIDLVREIPEAMKPRTIQIDSSDSDKSRKTIESKAA</sequence>
<comment type="similarity">
    <text evidence="2 3">Belongs to the small heat shock protein (HSP20) family.</text>
</comment>
<keyword evidence="7" id="KW-1185">Reference proteome</keyword>
<dbReference type="PROSITE" id="PS01031">
    <property type="entry name" value="SHSP"/>
    <property type="match status" value="1"/>
</dbReference>
<dbReference type="Gene3D" id="2.60.40.790">
    <property type="match status" value="1"/>
</dbReference>
<dbReference type="CDD" id="cd06470">
    <property type="entry name" value="ACD_IbpA-B_like"/>
    <property type="match status" value="1"/>
</dbReference>
<dbReference type="Pfam" id="PF00011">
    <property type="entry name" value="HSP20"/>
    <property type="match status" value="1"/>
</dbReference>
<dbReference type="RefSeq" id="WP_382421414.1">
    <property type="nucleotide sequence ID" value="NZ_JBHSCW010000003.1"/>
</dbReference>
<dbReference type="InterPro" id="IPR037913">
    <property type="entry name" value="ACD_IbpA/B"/>
</dbReference>
<proteinExistence type="inferred from homology"/>
<keyword evidence="1" id="KW-0346">Stress response</keyword>
<evidence type="ECO:0000313" key="7">
    <source>
        <dbReference type="Proteomes" id="UP001595799"/>
    </source>
</evidence>
<dbReference type="EMBL" id="JBHSCW010000003">
    <property type="protein sequence ID" value="MFC4351073.1"/>
    <property type="molecule type" value="Genomic_DNA"/>
</dbReference>
<accession>A0ABV8UKS8</accession>
<evidence type="ECO:0000256" key="2">
    <source>
        <dbReference type="PROSITE-ProRule" id="PRU00285"/>
    </source>
</evidence>
<dbReference type="SUPFAM" id="SSF49764">
    <property type="entry name" value="HSP20-like chaperones"/>
    <property type="match status" value="1"/>
</dbReference>